<proteinExistence type="inferred from homology"/>
<dbReference type="GO" id="GO:0010185">
    <property type="term" value="P:regulation of cellular defense response"/>
    <property type="evidence" value="ECO:0007669"/>
    <property type="project" value="UniProtKB-ARBA"/>
</dbReference>
<evidence type="ECO:0000259" key="8">
    <source>
        <dbReference type="SMART" id="SM00607"/>
    </source>
</evidence>
<dbReference type="SMART" id="SM00607">
    <property type="entry name" value="FTP"/>
    <property type="match status" value="1"/>
</dbReference>
<sequence length="275" mass="30401">MQNDDSGCVTGYARNVMKYGVPFADANIALKKPTKLSSIFDPEIKQGRTDYICCNSSFAVDGDKSSLLANGDFLCAHSDSLANQQSWWAVDLQNVYVINDVDIFGRTDCCTYQLANFDVEVILPTCTYNHWNGLEEGCKINCHYQSTESQRITVTCPPNTKGRFIRIKRRDTAYLVICDVEVYGNLINNLHESGVASTDTTYACGKIGYGYVGPVIVTSVAKSNIQCTSTCITKTACSAAEYDKNTNVCTLKAECFNGTQSSLYQDNDKRVFLIQ</sequence>
<keyword evidence="7" id="KW-1015">Disulfide bond</keyword>
<keyword evidence="10" id="KW-1185">Reference proteome</keyword>
<dbReference type="Pfam" id="PF22633">
    <property type="entry name" value="F5_F8_type_C_2"/>
    <property type="match status" value="1"/>
</dbReference>
<evidence type="ECO:0000256" key="3">
    <source>
        <dbReference type="ARBA" id="ARBA00011233"/>
    </source>
</evidence>
<evidence type="ECO:0000256" key="4">
    <source>
        <dbReference type="ARBA" id="ARBA00022723"/>
    </source>
</evidence>
<dbReference type="PANTHER" id="PTHR45713">
    <property type="entry name" value="FTP DOMAIN-CONTAINING PROTEIN"/>
    <property type="match status" value="1"/>
</dbReference>
<keyword evidence="6" id="KW-0106">Calcium</keyword>
<dbReference type="AlphaFoldDB" id="A0A6J8B8P3"/>
<evidence type="ECO:0000256" key="1">
    <source>
        <dbReference type="ARBA" id="ARBA00002219"/>
    </source>
</evidence>
<comment type="subunit">
    <text evidence="3">Homotrimer.</text>
</comment>
<dbReference type="InterPro" id="IPR006585">
    <property type="entry name" value="FTP1"/>
</dbReference>
<dbReference type="OrthoDB" id="6049351at2759"/>
<dbReference type="GO" id="GO:0046872">
    <property type="term" value="F:metal ion binding"/>
    <property type="evidence" value="ECO:0007669"/>
    <property type="project" value="UniProtKB-KW"/>
</dbReference>
<dbReference type="EMBL" id="CACVKT020002567">
    <property type="protein sequence ID" value="CAC5378357.1"/>
    <property type="molecule type" value="Genomic_DNA"/>
</dbReference>
<feature type="domain" description="Fucolectin tachylectin-4 pentraxin-1" evidence="8">
    <location>
        <begin position="25"/>
        <end position="188"/>
    </location>
</feature>
<protein>
    <recommendedName>
        <fullName evidence="8">Fucolectin tachylectin-4 pentraxin-1 domain-containing protein</fullName>
    </recommendedName>
</protein>
<comment type="function">
    <text evidence="1">Acts as a defensive agent. Recognizes blood group fucosylated oligosaccharides including A, B, H and Lewis B-type antigens. Does not recognize Lewis A antigen and has low affinity for monovalent haptens.</text>
</comment>
<dbReference type="Proteomes" id="UP000507470">
    <property type="component" value="Unassembled WGS sequence"/>
</dbReference>
<dbReference type="InterPro" id="IPR003609">
    <property type="entry name" value="Pan_app"/>
</dbReference>
<evidence type="ECO:0000256" key="5">
    <source>
        <dbReference type="ARBA" id="ARBA00022734"/>
    </source>
</evidence>
<dbReference type="InterPro" id="IPR051941">
    <property type="entry name" value="BG_Antigen-Binding_Lectin"/>
</dbReference>
<gene>
    <name evidence="9" type="ORF">MCOR_14568</name>
</gene>
<dbReference type="Gene3D" id="2.60.120.260">
    <property type="entry name" value="Galactose-binding domain-like"/>
    <property type="match status" value="1"/>
</dbReference>
<dbReference type="SUPFAM" id="SSF49785">
    <property type="entry name" value="Galactose-binding domain-like"/>
    <property type="match status" value="1"/>
</dbReference>
<name>A0A6J8B8P3_MYTCO</name>
<organism evidence="9 10">
    <name type="scientific">Mytilus coruscus</name>
    <name type="common">Sea mussel</name>
    <dbReference type="NCBI Taxonomy" id="42192"/>
    <lineage>
        <taxon>Eukaryota</taxon>
        <taxon>Metazoa</taxon>
        <taxon>Spiralia</taxon>
        <taxon>Lophotrochozoa</taxon>
        <taxon>Mollusca</taxon>
        <taxon>Bivalvia</taxon>
        <taxon>Autobranchia</taxon>
        <taxon>Pteriomorphia</taxon>
        <taxon>Mytilida</taxon>
        <taxon>Mytiloidea</taxon>
        <taxon>Mytilidae</taxon>
        <taxon>Mytilinae</taxon>
        <taxon>Mytilus</taxon>
    </lineage>
</organism>
<evidence type="ECO:0000313" key="10">
    <source>
        <dbReference type="Proteomes" id="UP000507470"/>
    </source>
</evidence>
<dbReference type="GO" id="GO:0042806">
    <property type="term" value="F:fucose binding"/>
    <property type="evidence" value="ECO:0007669"/>
    <property type="project" value="UniProtKB-ARBA"/>
</dbReference>
<dbReference type="PANTHER" id="PTHR45713:SF6">
    <property type="entry name" value="F5_8 TYPE C DOMAIN-CONTAINING PROTEIN"/>
    <property type="match status" value="1"/>
</dbReference>
<dbReference type="InterPro" id="IPR008979">
    <property type="entry name" value="Galactose-bd-like_sf"/>
</dbReference>
<dbReference type="GO" id="GO:0001868">
    <property type="term" value="P:regulation of complement activation, lectin pathway"/>
    <property type="evidence" value="ECO:0007669"/>
    <property type="project" value="UniProtKB-ARBA"/>
</dbReference>
<evidence type="ECO:0000313" key="9">
    <source>
        <dbReference type="EMBL" id="CAC5378357.1"/>
    </source>
</evidence>
<keyword evidence="4" id="KW-0479">Metal-binding</keyword>
<comment type="similarity">
    <text evidence="2">Belongs to the fucolectin family.</text>
</comment>
<evidence type="ECO:0000256" key="6">
    <source>
        <dbReference type="ARBA" id="ARBA00022837"/>
    </source>
</evidence>
<evidence type="ECO:0000256" key="2">
    <source>
        <dbReference type="ARBA" id="ARBA00010147"/>
    </source>
</evidence>
<reference evidence="9 10" key="1">
    <citation type="submission" date="2020-06" db="EMBL/GenBank/DDBJ databases">
        <authorList>
            <person name="Li R."/>
            <person name="Bekaert M."/>
        </authorList>
    </citation>
    <scope>NUCLEOTIDE SEQUENCE [LARGE SCALE GENOMIC DNA]</scope>
    <source>
        <strain evidence="10">wild</strain>
    </source>
</reference>
<accession>A0A6J8B8P3</accession>
<dbReference type="Pfam" id="PF00024">
    <property type="entry name" value="PAN_1"/>
    <property type="match status" value="1"/>
</dbReference>
<keyword evidence="5" id="KW-0430">Lectin</keyword>
<evidence type="ECO:0000256" key="7">
    <source>
        <dbReference type="ARBA" id="ARBA00023157"/>
    </source>
</evidence>